<dbReference type="EMBL" id="SRYB01000010">
    <property type="protein sequence ID" value="TGY78887.1"/>
    <property type="molecule type" value="Genomic_DNA"/>
</dbReference>
<reference evidence="1" key="1">
    <citation type="submission" date="2019-04" db="EMBL/GenBank/DDBJ databases">
        <title>Microbes associate with the intestines of laboratory mice.</title>
        <authorList>
            <person name="Navarre W."/>
            <person name="Wong E."/>
            <person name="Huang K."/>
            <person name="Tropini C."/>
            <person name="Ng K."/>
            <person name="Yu B."/>
        </authorList>
    </citation>
    <scope>NUCLEOTIDE SEQUENCE</scope>
    <source>
        <strain evidence="1">NM04_E33</strain>
    </source>
</reference>
<comment type="caution">
    <text evidence="1">The sequence shown here is derived from an EMBL/GenBank/DDBJ whole genome shotgun (WGS) entry which is preliminary data.</text>
</comment>
<evidence type="ECO:0000313" key="1">
    <source>
        <dbReference type="EMBL" id="TGY78887.1"/>
    </source>
</evidence>
<evidence type="ECO:0000313" key="2">
    <source>
        <dbReference type="Proteomes" id="UP000306319"/>
    </source>
</evidence>
<sequence length="150" mass="16621">MFSLALGCALSTITVSCTTSQSVVSQSADLSKYKYASVINNDTYHIPAELMEYEIMLFDAVEASRLKLISDMRLYELTPEQQAQLLIVKYGVNIRQEETVVTVNFIDYLSGRPVASCRGAYSTLGISSSADMKGAIKRAEEQISQTFPKR</sequence>
<proteinExistence type="predicted"/>
<dbReference type="Proteomes" id="UP000306319">
    <property type="component" value="Unassembled WGS sequence"/>
</dbReference>
<organism evidence="1 2">
    <name type="scientific">Lepagella muris</name>
    <dbReference type="NCBI Taxonomy" id="3032870"/>
    <lineage>
        <taxon>Bacteria</taxon>
        <taxon>Pseudomonadati</taxon>
        <taxon>Bacteroidota</taxon>
        <taxon>Bacteroidia</taxon>
        <taxon>Bacteroidales</taxon>
        <taxon>Muribaculaceae</taxon>
        <taxon>Lepagella</taxon>
    </lineage>
</organism>
<accession>A0AC61REH0</accession>
<protein>
    <submittedName>
        <fullName evidence="1">Uncharacterized protein</fullName>
    </submittedName>
</protein>
<gene>
    <name evidence="1" type="ORF">E5331_08500</name>
</gene>
<keyword evidence="2" id="KW-1185">Reference proteome</keyword>
<name>A0AC61REH0_9BACT</name>